<feature type="repeat" description="ANK" evidence="4">
    <location>
        <begin position="69"/>
        <end position="101"/>
    </location>
</feature>
<dbReference type="SUPFAM" id="SSF48403">
    <property type="entry name" value="Ankyrin repeat"/>
    <property type="match status" value="1"/>
</dbReference>
<dbReference type="OrthoDB" id="6781668at2759"/>
<evidence type="ECO:0000256" key="2">
    <source>
        <dbReference type="ARBA" id="ARBA00022737"/>
    </source>
</evidence>
<sequence>MDDLVHAKSPPSASLVNLDSATATPSFSQTQTMVHDEMSVFVAAQRGDVAALRQLIESGTASATDRDEQNVTPLHWAAINAHIAACRYLLEQGADVDARGGDLVATPMQWAARNGYLYILHLLIAHGADPTIADSQGYNTLHLVTHSSSIMPLLYLLHQPISVDSRDAQGHTALMWAAYQGDALSVDLLLRHGANANLKDEAGLTPLHWAVVRGNKVCIRRLVEKGGDVAAKDAEERTPRDMAVELKSLGAWKRALEEGGMNEHGVKRAKPLSDRNTKIAIFVLPTLFFYLIFMTLSVLPWYTGILLAMAEFFGMHHIVTRVLLNKNTYTDSVSQTPYFAGIITASLIWVVYAWVTRLLHQAESHPFSHLMFALIVGLCAYNFTLDLGTCPKPASDDASEGRLNGQTWWEFFAFRDSRSIPPRSFFHLPSTFHTPASSFASNITLSARCPLPDARVTVEAAKRFVCSQSVYLLLTVRLQVIPLAARRAKIQIYFATPKTHNKAMPHALRPYPLSPIKASLFVQVPVIQR</sequence>
<dbReference type="PROSITE" id="PS50297">
    <property type="entry name" value="ANK_REP_REGION"/>
    <property type="match status" value="4"/>
</dbReference>
<reference evidence="6 7" key="1">
    <citation type="journal article" date="2020" name="ISME J.">
        <title>Uncovering the hidden diversity of litter-decomposition mechanisms in mushroom-forming fungi.</title>
        <authorList>
            <person name="Floudas D."/>
            <person name="Bentzer J."/>
            <person name="Ahren D."/>
            <person name="Johansson T."/>
            <person name="Persson P."/>
            <person name="Tunlid A."/>
        </authorList>
    </citation>
    <scope>NUCLEOTIDE SEQUENCE [LARGE SCALE GENOMIC DNA]</scope>
    <source>
        <strain evidence="6 7">CBS 175.51</strain>
    </source>
</reference>
<dbReference type="Pfam" id="PF00023">
    <property type="entry name" value="Ank"/>
    <property type="match status" value="1"/>
</dbReference>
<evidence type="ECO:0000313" key="6">
    <source>
        <dbReference type="EMBL" id="KAF5334946.1"/>
    </source>
</evidence>
<dbReference type="EC" id="2.3.1.225" evidence="1"/>
<dbReference type="PROSITE" id="PS50088">
    <property type="entry name" value="ANK_REPEAT"/>
    <property type="match status" value="4"/>
</dbReference>
<keyword evidence="5" id="KW-1133">Transmembrane helix</keyword>
<dbReference type="Proteomes" id="UP000541558">
    <property type="component" value="Unassembled WGS sequence"/>
</dbReference>
<dbReference type="Gene3D" id="1.25.40.20">
    <property type="entry name" value="Ankyrin repeat-containing domain"/>
    <property type="match status" value="1"/>
</dbReference>
<dbReference type="EMBL" id="JAACJK010000065">
    <property type="protein sequence ID" value="KAF5334946.1"/>
    <property type="molecule type" value="Genomic_DNA"/>
</dbReference>
<feature type="repeat" description="ANK" evidence="4">
    <location>
        <begin position="202"/>
        <end position="234"/>
    </location>
</feature>
<evidence type="ECO:0000256" key="4">
    <source>
        <dbReference type="PROSITE-ProRule" id="PRU00023"/>
    </source>
</evidence>
<gene>
    <name evidence="6" type="ORF">D9611_009983</name>
</gene>
<dbReference type="InterPro" id="IPR002110">
    <property type="entry name" value="Ankyrin_rpt"/>
</dbReference>
<feature type="transmembrane region" description="Helical" evidence="5">
    <location>
        <begin position="367"/>
        <end position="385"/>
    </location>
</feature>
<dbReference type="Pfam" id="PF12796">
    <property type="entry name" value="Ank_2"/>
    <property type="match status" value="2"/>
</dbReference>
<feature type="repeat" description="ANK" evidence="4">
    <location>
        <begin position="169"/>
        <end position="201"/>
    </location>
</feature>
<dbReference type="PANTHER" id="PTHR24161">
    <property type="entry name" value="ANK_REP_REGION DOMAIN-CONTAINING PROTEIN-RELATED"/>
    <property type="match status" value="1"/>
</dbReference>
<keyword evidence="5" id="KW-0812">Transmembrane</keyword>
<dbReference type="PANTHER" id="PTHR24161:SF85">
    <property type="entry name" value="PALMITOYLTRANSFERASE HIP14"/>
    <property type="match status" value="1"/>
</dbReference>
<feature type="transmembrane region" description="Helical" evidence="5">
    <location>
        <begin position="279"/>
        <end position="299"/>
    </location>
</feature>
<name>A0A8H5FFK2_9AGAR</name>
<evidence type="ECO:0000313" key="7">
    <source>
        <dbReference type="Proteomes" id="UP000541558"/>
    </source>
</evidence>
<feature type="transmembrane region" description="Helical" evidence="5">
    <location>
        <begin position="305"/>
        <end position="324"/>
    </location>
</feature>
<comment type="caution">
    <text evidence="6">The sequence shown here is derived from an EMBL/GenBank/DDBJ whole genome shotgun (WGS) entry which is preliminary data.</text>
</comment>
<keyword evidence="5" id="KW-0472">Membrane</keyword>
<keyword evidence="3 4" id="KW-0040">ANK repeat</keyword>
<dbReference type="InterPro" id="IPR036770">
    <property type="entry name" value="Ankyrin_rpt-contain_sf"/>
</dbReference>
<keyword evidence="2" id="KW-0677">Repeat</keyword>
<proteinExistence type="predicted"/>
<feature type="repeat" description="ANK" evidence="4">
    <location>
        <begin position="106"/>
        <end position="135"/>
    </location>
</feature>
<protein>
    <recommendedName>
        <fullName evidence="1">protein S-acyltransferase</fullName>
        <ecNumber evidence="1">2.3.1.225</ecNumber>
    </recommendedName>
</protein>
<feature type="transmembrane region" description="Helical" evidence="5">
    <location>
        <begin position="336"/>
        <end position="355"/>
    </location>
</feature>
<dbReference type="GO" id="GO:0019706">
    <property type="term" value="F:protein-cysteine S-palmitoyltransferase activity"/>
    <property type="evidence" value="ECO:0007669"/>
    <property type="project" value="UniProtKB-EC"/>
</dbReference>
<organism evidence="6 7">
    <name type="scientific">Ephemerocybe angulata</name>
    <dbReference type="NCBI Taxonomy" id="980116"/>
    <lineage>
        <taxon>Eukaryota</taxon>
        <taxon>Fungi</taxon>
        <taxon>Dikarya</taxon>
        <taxon>Basidiomycota</taxon>
        <taxon>Agaricomycotina</taxon>
        <taxon>Agaricomycetes</taxon>
        <taxon>Agaricomycetidae</taxon>
        <taxon>Agaricales</taxon>
        <taxon>Agaricineae</taxon>
        <taxon>Psathyrellaceae</taxon>
        <taxon>Ephemerocybe</taxon>
    </lineage>
</organism>
<evidence type="ECO:0000256" key="1">
    <source>
        <dbReference type="ARBA" id="ARBA00012210"/>
    </source>
</evidence>
<evidence type="ECO:0000256" key="5">
    <source>
        <dbReference type="SAM" id="Phobius"/>
    </source>
</evidence>
<keyword evidence="7" id="KW-1185">Reference proteome</keyword>
<accession>A0A8H5FFK2</accession>
<dbReference type="AlphaFoldDB" id="A0A8H5FFK2"/>
<dbReference type="SMART" id="SM00248">
    <property type="entry name" value="ANK"/>
    <property type="match status" value="5"/>
</dbReference>
<evidence type="ECO:0000256" key="3">
    <source>
        <dbReference type="ARBA" id="ARBA00023043"/>
    </source>
</evidence>